<evidence type="ECO:0000256" key="4">
    <source>
        <dbReference type="ARBA" id="ARBA00022692"/>
    </source>
</evidence>
<evidence type="ECO:0000256" key="8">
    <source>
        <dbReference type="SAM" id="MobiDB-lite"/>
    </source>
</evidence>
<dbReference type="EMBL" id="JAEUBF010001392">
    <property type="protein sequence ID" value="KAH3667024.1"/>
    <property type="molecule type" value="Genomic_DNA"/>
</dbReference>
<protein>
    <recommendedName>
        <fullName evidence="3">Nuclear rim protein 1</fullName>
    </recommendedName>
</protein>
<dbReference type="InterPro" id="IPR018819">
    <property type="entry name" value="Nur1/Mug154"/>
</dbReference>
<dbReference type="GO" id="GO:0031965">
    <property type="term" value="C:nuclear membrane"/>
    <property type="evidence" value="ECO:0007669"/>
    <property type="project" value="UniProtKB-SubCell"/>
</dbReference>
<dbReference type="PANTHER" id="PTHR28293:SF1">
    <property type="entry name" value="NUCLEAR RIM PROTEIN 1"/>
    <property type="match status" value="1"/>
</dbReference>
<evidence type="ECO:0000256" key="5">
    <source>
        <dbReference type="ARBA" id="ARBA00022989"/>
    </source>
</evidence>
<reference evidence="10" key="2">
    <citation type="submission" date="2021-01" db="EMBL/GenBank/DDBJ databases">
        <authorList>
            <person name="Schikora-Tamarit M.A."/>
        </authorList>
    </citation>
    <scope>NUCLEOTIDE SEQUENCE</scope>
    <source>
        <strain evidence="10">CBS6341</strain>
    </source>
</reference>
<dbReference type="GO" id="GO:0007096">
    <property type="term" value="P:regulation of exit from mitosis"/>
    <property type="evidence" value="ECO:0007669"/>
    <property type="project" value="TreeGrafter"/>
</dbReference>
<evidence type="ECO:0000256" key="3">
    <source>
        <dbReference type="ARBA" id="ARBA00018310"/>
    </source>
</evidence>
<feature type="region of interest" description="Disordered" evidence="8">
    <location>
        <begin position="320"/>
        <end position="345"/>
    </location>
</feature>
<comment type="function">
    <text evidence="7">Member of a perinuclear network that controls recombination at multiple loci to maintain genome stability. Required for rDNA repeat stability.</text>
</comment>
<feature type="transmembrane region" description="Helical" evidence="9">
    <location>
        <begin position="178"/>
        <end position="197"/>
    </location>
</feature>
<keyword evidence="11" id="KW-1185">Reference proteome</keyword>
<feature type="compositionally biased region" description="Polar residues" evidence="8">
    <location>
        <begin position="320"/>
        <end position="333"/>
    </location>
</feature>
<dbReference type="Pfam" id="PF10332">
    <property type="entry name" value="DUF2418"/>
    <property type="match status" value="1"/>
</dbReference>
<dbReference type="GO" id="GO:0043007">
    <property type="term" value="P:maintenance of rDNA"/>
    <property type="evidence" value="ECO:0007669"/>
    <property type="project" value="TreeGrafter"/>
</dbReference>
<evidence type="ECO:0000256" key="6">
    <source>
        <dbReference type="ARBA" id="ARBA00023136"/>
    </source>
</evidence>
<keyword evidence="6 9" id="KW-0472">Membrane</keyword>
<proteinExistence type="inferred from homology"/>
<feature type="transmembrane region" description="Helical" evidence="9">
    <location>
        <begin position="203"/>
        <end position="223"/>
    </location>
</feature>
<sequence>MKKIIRKQSLISRIKSFPLDFLLALNEQRELIDWDSYSETIAIPLGIVLTLIYFFIRLYQDFIDIEPSRNRYFNYDESFMISNSPYFGENSSVLTAFISSSEWLIFIINIVNSLIFFFKTKKYSIYNKEIISSTTSARKVTRRKSLLEILYEYFYPDEEDEKNLDSYWELKIWNPSKFSTYLFVSFSPFNILFLYFSRSSFKNLVFLSSTSFILYFVIVERFLKLIKDRKIIFQETFDEYERKFVKPKLSIQKREVAIDATKGPSYSNSIQCFSPGRTERLFKYHDYKGQESVEKFNHGEFTPLKKQPINLRKSLLTPVRSKSFSTNNPSPLSNKRLYKSSHDLH</sequence>
<gene>
    <name evidence="10" type="ORF">WICMUC_005371</name>
</gene>
<dbReference type="OrthoDB" id="3363151at2759"/>
<feature type="transmembrane region" description="Helical" evidence="9">
    <location>
        <begin position="93"/>
        <end position="118"/>
    </location>
</feature>
<evidence type="ECO:0000256" key="1">
    <source>
        <dbReference type="ARBA" id="ARBA00004232"/>
    </source>
</evidence>
<comment type="subcellular location">
    <subcellularLocation>
        <location evidence="1">Nucleus membrane</location>
        <topology evidence="1">Multi-pass membrane protein</topology>
    </subcellularLocation>
</comment>
<evidence type="ECO:0000256" key="7">
    <source>
        <dbReference type="ARBA" id="ARBA00024979"/>
    </source>
</evidence>
<comment type="caution">
    <text evidence="10">The sequence shown here is derived from an EMBL/GenBank/DDBJ whole genome shotgun (WGS) entry which is preliminary data.</text>
</comment>
<evidence type="ECO:0000313" key="11">
    <source>
        <dbReference type="Proteomes" id="UP000769528"/>
    </source>
</evidence>
<dbReference type="PANTHER" id="PTHR28293">
    <property type="entry name" value="NUCLEAR RIM PROTEIN 1"/>
    <property type="match status" value="1"/>
</dbReference>
<accession>A0A9P8T648</accession>
<comment type="similarity">
    <text evidence="2">Belongs to the NUR1 family.</text>
</comment>
<evidence type="ECO:0000313" key="10">
    <source>
        <dbReference type="EMBL" id="KAH3667024.1"/>
    </source>
</evidence>
<keyword evidence="4 9" id="KW-0812">Transmembrane</keyword>
<dbReference type="Proteomes" id="UP000769528">
    <property type="component" value="Unassembled WGS sequence"/>
</dbReference>
<reference evidence="10" key="1">
    <citation type="journal article" date="2021" name="Open Biol.">
        <title>Shared evolutionary footprints suggest mitochondrial oxidative damage underlies multiple complex I losses in fungi.</title>
        <authorList>
            <person name="Schikora-Tamarit M.A."/>
            <person name="Marcet-Houben M."/>
            <person name="Nosek J."/>
            <person name="Gabaldon T."/>
        </authorList>
    </citation>
    <scope>NUCLEOTIDE SEQUENCE</scope>
    <source>
        <strain evidence="10">CBS6341</strain>
    </source>
</reference>
<evidence type="ECO:0000256" key="9">
    <source>
        <dbReference type="SAM" id="Phobius"/>
    </source>
</evidence>
<dbReference type="AlphaFoldDB" id="A0A9P8T648"/>
<evidence type="ECO:0000256" key="2">
    <source>
        <dbReference type="ARBA" id="ARBA00007900"/>
    </source>
</evidence>
<organism evidence="10 11">
    <name type="scientific">Wickerhamomyces mucosus</name>
    <dbReference type="NCBI Taxonomy" id="1378264"/>
    <lineage>
        <taxon>Eukaryota</taxon>
        <taxon>Fungi</taxon>
        <taxon>Dikarya</taxon>
        <taxon>Ascomycota</taxon>
        <taxon>Saccharomycotina</taxon>
        <taxon>Saccharomycetes</taxon>
        <taxon>Phaffomycetales</taxon>
        <taxon>Wickerhamomycetaceae</taxon>
        <taxon>Wickerhamomyces</taxon>
    </lineage>
</organism>
<name>A0A9P8T648_9ASCO</name>
<feature type="transmembrane region" description="Helical" evidence="9">
    <location>
        <begin position="41"/>
        <end position="59"/>
    </location>
</feature>
<keyword evidence="5 9" id="KW-1133">Transmembrane helix</keyword>